<evidence type="ECO:0000313" key="2">
    <source>
        <dbReference type="EMBL" id="GIT94013.1"/>
    </source>
</evidence>
<gene>
    <name evidence="2" type="ORF">JANAI62_06360</name>
</gene>
<dbReference type="SUPFAM" id="SSF74653">
    <property type="entry name" value="TolA/TonB C-terminal domain"/>
    <property type="match status" value="1"/>
</dbReference>
<keyword evidence="1" id="KW-0732">Signal</keyword>
<dbReference type="Proteomes" id="UP000786693">
    <property type="component" value="Unassembled WGS sequence"/>
</dbReference>
<comment type="caution">
    <text evidence="2">The sequence shown here is derived from an EMBL/GenBank/DDBJ whole genome shotgun (WGS) entry which is preliminary data.</text>
</comment>
<dbReference type="EMBL" id="BPFH01000001">
    <property type="protein sequence ID" value="GIT94013.1"/>
    <property type="molecule type" value="Genomic_DNA"/>
</dbReference>
<keyword evidence="3" id="KW-1185">Reference proteome</keyword>
<dbReference type="Gene3D" id="3.30.1150.10">
    <property type="match status" value="1"/>
</dbReference>
<dbReference type="RefSeq" id="WP_220747520.1">
    <property type="nucleotide sequence ID" value="NZ_BPFH01000001.1"/>
</dbReference>
<feature type="chain" id="PRO_5046576097" evidence="1">
    <location>
        <begin position="27"/>
        <end position="135"/>
    </location>
</feature>
<sequence length="135" mass="14690">MSCDLQPRVLVGVAALMALLAQPALPQGATPPFEAQTRAVVTQIAPCWLVDPSDPAGQVALTLSFELDRGGRLRTDTIRLERASVGEGPALDEAFQAARRAILRCGIKGFDLPADRYDDWRFVEVTFDPTHEEAD</sequence>
<reference evidence="2 3" key="1">
    <citation type="submission" date="2021-05" db="EMBL/GenBank/DDBJ databases">
        <title>Bacteria Genome sequencing.</title>
        <authorList>
            <person name="Takabe Y."/>
            <person name="Nakajima Y."/>
            <person name="Suzuki S."/>
            <person name="Shiozaki T."/>
        </authorList>
    </citation>
    <scope>NUCLEOTIDE SEQUENCE [LARGE SCALE GENOMIC DNA]</scope>
    <source>
        <strain evidence="2 3">AI_62</strain>
    </source>
</reference>
<organism evidence="2 3">
    <name type="scientific">Jannaschia pagri</name>
    <dbReference type="NCBI Taxonomy" id="2829797"/>
    <lineage>
        <taxon>Bacteria</taxon>
        <taxon>Pseudomonadati</taxon>
        <taxon>Pseudomonadota</taxon>
        <taxon>Alphaproteobacteria</taxon>
        <taxon>Rhodobacterales</taxon>
        <taxon>Roseobacteraceae</taxon>
        <taxon>Jannaschia</taxon>
    </lineage>
</organism>
<evidence type="ECO:0000313" key="3">
    <source>
        <dbReference type="Proteomes" id="UP000786693"/>
    </source>
</evidence>
<accession>A0ABQ4NHV9</accession>
<feature type="signal peptide" evidence="1">
    <location>
        <begin position="1"/>
        <end position="26"/>
    </location>
</feature>
<name>A0ABQ4NHV9_9RHOB</name>
<proteinExistence type="predicted"/>
<protein>
    <submittedName>
        <fullName evidence="2">Uncharacterized protein</fullName>
    </submittedName>
</protein>
<evidence type="ECO:0000256" key="1">
    <source>
        <dbReference type="SAM" id="SignalP"/>
    </source>
</evidence>